<dbReference type="AlphaFoldDB" id="A0A7C2P0V5"/>
<comment type="caution">
    <text evidence="1">The sequence shown here is derived from an EMBL/GenBank/DDBJ whole genome shotgun (WGS) entry which is preliminary data.</text>
</comment>
<dbReference type="PANTHER" id="PTHR43737">
    <property type="entry name" value="BLL7424 PROTEIN"/>
    <property type="match status" value="1"/>
</dbReference>
<sequence length="468" mass="52502">MWNRVSKADCNRRAFLTGCSGLVGCAALAHLQGRPSAAMTPHTPRAKRIIYLFQSGAPSQLDLFDDKPRLREWHNTDLPESVRQGQRLTGMSATQERFPIAASAFQFARHGDSGARVNELLPETARIVDDLCFIRTLHTEAINHDPAVTFLQTGAQLAGRPSFGAWVHYGLGSVNENLPAFVAMISGTGDQPLYDRLWGSGFLPSEYQGVKLRSVGDPVPFLTHPAGLAETTRRQMFDDLAVLNRQQLAATGDPEIAARMAQYELAFRMQTSVPDLVDLRDEPEHIFRLYGEDARTPGTFAYHCLLARRLAEREVRFIQLFHRGWDQHRFLPRDIAKQCRLTDRASAALVTDLKQRGMLDDTLVVWGGEFGRTVYCQGPLTATDYGRDHHPRCFTVWLAGGGVKGGLTYGTTDDYSYNIVDRPVDVHDFHATLLHLLGLEHERLTYRFQGRDYRLTDVAGRVIRDLLA</sequence>
<dbReference type="InterPro" id="IPR010869">
    <property type="entry name" value="DUF1501"/>
</dbReference>
<dbReference type="SUPFAM" id="SSF53649">
    <property type="entry name" value="Alkaline phosphatase-like"/>
    <property type="match status" value="1"/>
</dbReference>
<proteinExistence type="predicted"/>
<gene>
    <name evidence="1" type="ORF">ENQ76_08095</name>
</gene>
<dbReference type="Gene3D" id="3.40.720.10">
    <property type="entry name" value="Alkaline Phosphatase, subunit A"/>
    <property type="match status" value="1"/>
</dbReference>
<dbReference type="EMBL" id="DSOK01000235">
    <property type="protein sequence ID" value="HEN15412.1"/>
    <property type="molecule type" value="Genomic_DNA"/>
</dbReference>
<dbReference type="Pfam" id="PF07394">
    <property type="entry name" value="DUF1501"/>
    <property type="match status" value="1"/>
</dbReference>
<organism evidence="1">
    <name type="scientific">Schlesneria paludicola</name>
    <dbReference type="NCBI Taxonomy" id="360056"/>
    <lineage>
        <taxon>Bacteria</taxon>
        <taxon>Pseudomonadati</taxon>
        <taxon>Planctomycetota</taxon>
        <taxon>Planctomycetia</taxon>
        <taxon>Planctomycetales</taxon>
        <taxon>Planctomycetaceae</taxon>
        <taxon>Schlesneria</taxon>
    </lineage>
</organism>
<accession>A0A7C2P0V5</accession>
<name>A0A7C2P0V5_9PLAN</name>
<dbReference type="PROSITE" id="PS51318">
    <property type="entry name" value="TAT"/>
    <property type="match status" value="1"/>
</dbReference>
<reference evidence="1" key="1">
    <citation type="journal article" date="2020" name="mSystems">
        <title>Genome- and Community-Level Interaction Insights into Carbon Utilization and Element Cycling Functions of Hydrothermarchaeota in Hydrothermal Sediment.</title>
        <authorList>
            <person name="Zhou Z."/>
            <person name="Liu Y."/>
            <person name="Xu W."/>
            <person name="Pan J."/>
            <person name="Luo Z.H."/>
            <person name="Li M."/>
        </authorList>
    </citation>
    <scope>NUCLEOTIDE SEQUENCE [LARGE SCALE GENOMIC DNA]</scope>
    <source>
        <strain evidence="1">SpSt-339</strain>
    </source>
</reference>
<evidence type="ECO:0000313" key="1">
    <source>
        <dbReference type="EMBL" id="HEN15412.1"/>
    </source>
</evidence>
<dbReference type="PROSITE" id="PS51257">
    <property type="entry name" value="PROKAR_LIPOPROTEIN"/>
    <property type="match status" value="1"/>
</dbReference>
<dbReference type="InterPro" id="IPR017850">
    <property type="entry name" value="Alkaline_phosphatase_core_sf"/>
</dbReference>
<dbReference type="InterPro" id="IPR006311">
    <property type="entry name" value="TAT_signal"/>
</dbReference>
<dbReference type="PANTHER" id="PTHR43737:SF1">
    <property type="entry name" value="DUF1501 DOMAIN-CONTAINING PROTEIN"/>
    <property type="match status" value="1"/>
</dbReference>
<protein>
    <submittedName>
        <fullName evidence="1">DUF1501 domain-containing protein</fullName>
    </submittedName>
</protein>